<dbReference type="GO" id="GO:0016740">
    <property type="term" value="F:transferase activity"/>
    <property type="evidence" value="ECO:0007669"/>
    <property type="project" value="UniProtKB-KW"/>
</dbReference>
<dbReference type="InterPro" id="IPR043129">
    <property type="entry name" value="ATPase_NBD"/>
</dbReference>
<dbReference type="EMBL" id="AFRQ01000115">
    <property type="protein sequence ID" value="EGP43623.1"/>
    <property type="molecule type" value="Genomic_DNA"/>
</dbReference>
<evidence type="ECO:0000313" key="5">
    <source>
        <dbReference type="Proteomes" id="UP000004853"/>
    </source>
</evidence>
<evidence type="ECO:0000259" key="3">
    <source>
        <dbReference type="Pfam" id="PF16861"/>
    </source>
</evidence>
<dbReference type="HOGENOM" id="CLU_014411_2_1_4"/>
<protein>
    <submittedName>
        <fullName evidence="4">Carbamoyltransferase</fullName>
    </submittedName>
</protein>
<feature type="domain" description="Carbamoyltransferase" evidence="2">
    <location>
        <begin position="109"/>
        <end position="323"/>
    </location>
</feature>
<dbReference type="eggNOG" id="COG2192">
    <property type="taxonomic scope" value="Bacteria"/>
</dbReference>
<dbReference type="SUPFAM" id="SSF53067">
    <property type="entry name" value="Actin-like ATPase domain"/>
    <property type="match status" value="1"/>
</dbReference>
<dbReference type="Gene3D" id="3.30.420.40">
    <property type="match status" value="1"/>
</dbReference>
<name>F7T7X3_9BURK</name>
<feature type="domain" description="Carbamoyltransferase C-terminal" evidence="3">
    <location>
        <begin position="373"/>
        <end position="544"/>
    </location>
</feature>
<dbReference type="Gene3D" id="3.90.870.20">
    <property type="entry name" value="Carbamoyltransferase, C-terminal domain"/>
    <property type="match status" value="1"/>
</dbReference>
<evidence type="ECO:0000313" key="4">
    <source>
        <dbReference type="EMBL" id="EGP43623.1"/>
    </source>
</evidence>
<reference evidence="4 5" key="1">
    <citation type="submission" date="2011-06" db="EMBL/GenBank/DDBJ databases">
        <authorList>
            <person name="Bador J."/>
            <person name="Amoureux L."/>
            <person name="Neuwirth C."/>
        </authorList>
    </citation>
    <scope>NUCLEOTIDE SEQUENCE [LARGE SCALE GENOMIC DNA]</scope>
    <source>
        <strain evidence="4 5">AXX-A</strain>
    </source>
</reference>
<dbReference type="InterPro" id="IPR038152">
    <property type="entry name" value="Carbam_trans_C_sf"/>
</dbReference>
<dbReference type="InterPro" id="IPR051338">
    <property type="entry name" value="NodU/CmcH_Carbamoyltrnsfr"/>
</dbReference>
<dbReference type="PATRIC" id="fig|1003200.3.peg.5014"/>
<proteinExistence type="inferred from homology"/>
<gene>
    <name evidence="4" type="ORF">AXXA_25335</name>
</gene>
<dbReference type="AlphaFoldDB" id="F7T7X3"/>
<organism evidence="4 5">
    <name type="scientific">Achromobacter insuavis AXX-A</name>
    <dbReference type="NCBI Taxonomy" id="1003200"/>
    <lineage>
        <taxon>Bacteria</taxon>
        <taxon>Pseudomonadati</taxon>
        <taxon>Pseudomonadota</taxon>
        <taxon>Betaproteobacteria</taxon>
        <taxon>Burkholderiales</taxon>
        <taxon>Alcaligenaceae</taxon>
        <taxon>Achromobacter</taxon>
    </lineage>
</organism>
<comment type="caution">
    <text evidence="4">The sequence shown here is derived from an EMBL/GenBank/DDBJ whole genome shotgun (WGS) entry which is preliminary data.</text>
</comment>
<dbReference type="Proteomes" id="UP000004853">
    <property type="component" value="Unassembled WGS sequence"/>
</dbReference>
<keyword evidence="4" id="KW-0808">Transferase</keyword>
<dbReference type="InterPro" id="IPR031730">
    <property type="entry name" value="Carbam_trans_C"/>
</dbReference>
<dbReference type="Pfam" id="PF16861">
    <property type="entry name" value="Carbam_trans_C"/>
    <property type="match status" value="1"/>
</dbReference>
<dbReference type="Pfam" id="PF02543">
    <property type="entry name" value="Carbam_trans_N"/>
    <property type="match status" value="1"/>
</dbReference>
<accession>F7T7X3</accession>
<evidence type="ECO:0000259" key="2">
    <source>
        <dbReference type="Pfam" id="PF02543"/>
    </source>
</evidence>
<dbReference type="PANTHER" id="PTHR34847:SF1">
    <property type="entry name" value="NODULATION PROTEIN U"/>
    <property type="match status" value="1"/>
</dbReference>
<sequence length="574" mass="62996">MRALTLDRFTGRKHSLLFSRRELADIHDGQSDVDHAIRNALDYSFNGFPPSFISEDALLPFVRHLLGGLPLAPDDIDMIVTADCHFAFNWGRVGTLLECLFPNAEIVRGLEHHQIHQWQAYLPSPFERAAVLTADESGEDLGRMDESRIAMTLSHAQGLGMEVLLEHLHPDSSPGLLYAEFSRHLGFYAGDEGKTMGLASYGRDTLYRKLRPALGLHEDGSFTFPPAAEYLPQVARYAPRREDGALLPGHADIAFAIQRMIEEIMLNAAGALRRRLPDVDAICLAGGVALNSCANQRIADEAGFRHLYVAPNPGDNGHALACALYGAQVLGRHPRAPVATDYLGPPAETSQALERTLVAHGLSARQASARDVAALLAEGRILGLFQHGAEHGPRALGNRSILADPRSSAMTHIVNARIKHRELFRPFAPVVLYEQARQWFDLGEACDDESPFMLRVFPVKEALRDQLGAITHVDGTARVQTLRREHNPWLYEIIEAFGALTGVPVLLNTSFNLAGKPIVETAADAIECYQSCGMDGLLFGQRLTLKPSAAAHPNPQASEEFDELQRLVSHLRAA</sequence>
<evidence type="ECO:0000256" key="1">
    <source>
        <dbReference type="ARBA" id="ARBA00006129"/>
    </source>
</evidence>
<comment type="similarity">
    <text evidence="1">Belongs to the NodU/CmcH family.</text>
</comment>
<dbReference type="PANTHER" id="PTHR34847">
    <property type="entry name" value="NODULATION PROTEIN U"/>
    <property type="match status" value="1"/>
</dbReference>
<dbReference type="InterPro" id="IPR003696">
    <property type="entry name" value="Carbtransf_dom"/>
</dbReference>